<feature type="signal peptide" evidence="1">
    <location>
        <begin position="1"/>
        <end position="20"/>
    </location>
</feature>
<dbReference type="AlphaFoldDB" id="A0A316A4K1"/>
<dbReference type="EMBL" id="QGDO01000001">
    <property type="protein sequence ID" value="PWJ44677.1"/>
    <property type="molecule type" value="Genomic_DNA"/>
</dbReference>
<protein>
    <submittedName>
        <fullName evidence="2">Uncharacterized protein</fullName>
    </submittedName>
</protein>
<keyword evidence="1" id="KW-0732">Signal</keyword>
<gene>
    <name evidence="2" type="ORF">BC781_1011048</name>
</gene>
<evidence type="ECO:0000313" key="2">
    <source>
        <dbReference type="EMBL" id="PWJ44677.1"/>
    </source>
</evidence>
<sequence>MKSTLFPFILIGLFSLNSCNAPLQTEKNTEEIHFDLISFTDALASQLENDNDSFQYKLTVNNEEKVVSKAEIDWEKEISFIKQADINKPILKGAYEINEQKSNTQEQVDYVAKSEKEKVRQLSIFKENNHITRIEAQIFEDLQLFSSYKSFWVQLDSTQALKAYHLESKEEILFLGNKLFTVSAQRQ</sequence>
<keyword evidence="3" id="KW-1185">Reference proteome</keyword>
<dbReference type="RefSeq" id="WP_109616152.1">
    <property type="nucleotide sequence ID" value="NZ_QGDO01000001.1"/>
</dbReference>
<comment type="caution">
    <text evidence="2">The sequence shown here is derived from an EMBL/GenBank/DDBJ whole genome shotgun (WGS) entry which is preliminary data.</text>
</comment>
<proteinExistence type="predicted"/>
<dbReference type="OrthoDB" id="794757at2"/>
<dbReference type="Proteomes" id="UP000245535">
    <property type="component" value="Unassembled WGS sequence"/>
</dbReference>
<reference evidence="2 3" key="1">
    <citation type="submission" date="2018-03" db="EMBL/GenBank/DDBJ databases">
        <title>Genomic Encyclopedia of Archaeal and Bacterial Type Strains, Phase II (KMG-II): from individual species to whole genera.</title>
        <authorList>
            <person name="Goeker M."/>
        </authorList>
    </citation>
    <scope>NUCLEOTIDE SEQUENCE [LARGE SCALE GENOMIC DNA]</scope>
    <source>
        <strain evidence="2 3">DSM 28229</strain>
    </source>
</reference>
<evidence type="ECO:0000313" key="3">
    <source>
        <dbReference type="Proteomes" id="UP000245535"/>
    </source>
</evidence>
<accession>A0A316A4K1</accession>
<name>A0A316A4K1_SEDFL</name>
<evidence type="ECO:0000256" key="1">
    <source>
        <dbReference type="SAM" id="SignalP"/>
    </source>
</evidence>
<feature type="chain" id="PRO_5016466909" evidence="1">
    <location>
        <begin position="21"/>
        <end position="187"/>
    </location>
</feature>
<organism evidence="2 3">
    <name type="scientific">Sediminitomix flava</name>
    <dbReference type="NCBI Taxonomy" id="379075"/>
    <lineage>
        <taxon>Bacteria</taxon>
        <taxon>Pseudomonadati</taxon>
        <taxon>Bacteroidota</taxon>
        <taxon>Cytophagia</taxon>
        <taxon>Cytophagales</taxon>
        <taxon>Flammeovirgaceae</taxon>
        <taxon>Sediminitomix</taxon>
    </lineage>
</organism>